<evidence type="ECO:0000259" key="9">
    <source>
        <dbReference type="Pfam" id="PF13953"/>
    </source>
</evidence>
<dbReference type="Gene3D" id="2.60.40.3110">
    <property type="match status" value="1"/>
</dbReference>
<dbReference type="InterPro" id="IPR000015">
    <property type="entry name" value="Fimb_usher"/>
</dbReference>
<evidence type="ECO:0000259" key="10">
    <source>
        <dbReference type="Pfam" id="PF13954"/>
    </source>
</evidence>
<dbReference type="Pfam" id="PF13954">
    <property type="entry name" value="PapC_N"/>
    <property type="match status" value="1"/>
</dbReference>
<organism evidence="11 12">
    <name type="scientific">Yersinia frederiksenii ATCC 33641</name>
    <dbReference type="NCBI Taxonomy" id="349966"/>
    <lineage>
        <taxon>Bacteria</taxon>
        <taxon>Pseudomonadati</taxon>
        <taxon>Pseudomonadota</taxon>
        <taxon>Gammaproteobacteria</taxon>
        <taxon>Enterobacterales</taxon>
        <taxon>Yersiniaceae</taxon>
        <taxon>Yersinia</taxon>
    </lineage>
</organism>
<dbReference type="SUPFAM" id="SSF141729">
    <property type="entry name" value="FimD N-terminal domain-like"/>
    <property type="match status" value="1"/>
</dbReference>
<comment type="caution">
    <text evidence="11">The sequence shown here is derived from an EMBL/GenBank/DDBJ whole genome shotgun (WGS) entry which is preliminary data.</text>
</comment>
<evidence type="ECO:0000256" key="4">
    <source>
        <dbReference type="ARBA" id="ARBA00022452"/>
    </source>
</evidence>
<sequence>MIIMKFFIFGITLSFFPLQSLAVGKYNSIPQGQVKFKSGFMKFYEHGINLEDFDGEDTVKAGKYYVEMNLNSKNIESLNVNFIETDKEQGIQPCFTPKDILAFGVRLSMLPQDWQSNGCILINDIIPDATITFDDSDQKLYLTIPQVYVESMPNGYIRPELWDEGVPALTLAYSFNASNYKNSSEYNDHKKNKQFYYGSLNTSAKLGPWRFYTNGMANSSSDESVTWNNQSAYIQRSFAANQSQFILGDVNTTGAMFNTTPLRGASLYTDDRMLPNSMRGYAPVIRGVADSNALVTIRQNGNVIHETNVPPGEFIINDLNTAGYGGNLEVTIREANGNIRVQVVPYSSIPQLLREGYSRYTATVGEIRSSNLSDPPILFEGSYQYGFNNYITGYGGIQKTISTDYFALLGGVAFNTPIGALSFDATRSSTSVKADDESQCDSTFCNMSFKVSLAKVVEPTKTNFSLMAYRYSSSNYFTLMDALNTVEAQKSGKGIRTENYREVLEANINQNLSAGWGSLFLTTYYGRYWHKDVNEKNTLNYQVGYANSVGSVNYSLGFNRLNNRYGNGENTLRLSLSIPLDTASSYRNRPRLTSTISHNDRESRLKTVISGTVGEHQEYNYGSWIDGTSNSDRNFGVNGGYSGNTSLINLGYSQGRSNSMASVNLSSGIVVHAGGVNLSHSISDTLGIIEAKGATGASIYPYTNARVAKNGYAILPYLSPFQYNDISLNVKDMPTNIEIEEDRIKIVPTAGASVLVKFDTKNINNQILKIKNEEGHYIPFGANAYNAAGDSLGVVGQGGNIILSSEKSQSITIVWNSKEGIQKCFINYIPELYSDYENIKIVNTICRNESSQPN</sequence>
<keyword evidence="5" id="KW-0812">Transmembrane</keyword>
<evidence type="ECO:0000313" key="12">
    <source>
        <dbReference type="Proteomes" id="UP000029430"/>
    </source>
</evidence>
<dbReference type="Pfam" id="PF13953">
    <property type="entry name" value="PapC_C"/>
    <property type="match status" value="1"/>
</dbReference>
<dbReference type="Pfam" id="PF00577">
    <property type="entry name" value="Usher"/>
    <property type="match status" value="1"/>
</dbReference>
<keyword evidence="7" id="KW-0472">Membrane</keyword>
<dbReference type="InterPro" id="IPR025949">
    <property type="entry name" value="PapC-like_C"/>
</dbReference>
<keyword evidence="3" id="KW-0813">Transport</keyword>
<gene>
    <name evidence="11" type="ORF">DJ58_1773</name>
</gene>
<protein>
    <recommendedName>
        <fullName evidence="13">Fimbrial usher protein</fullName>
    </recommendedName>
</protein>
<dbReference type="Proteomes" id="UP000029430">
    <property type="component" value="Unassembled WGS sequence"/>
</dbReference>
<keyword evidence="6" id="KW-0732">Signal</keyword>
<evidence type="ECO:0000256" key="1">
    <source>
        <dbReference type="ARBA" id="ARBA00004571"/>
    </source>
</evidence>
<comment type="similarity">
    <text evidence="2">Belongs to the fimbrial export usher family.</text>
</comment>
<keyword evidence="8" id="KW-0998">Cell outer membrane</keyword>
<evidence type="ECO:0000313" key="11">
    <source>
        <dbReference type="EMBL" id="KGA45237.1"/>
    </source>
</evidence>
<evidence type="ECO:0000256" key="5">
    <source>
        <dbReference type="ARBA" id="ARBA00022692"/>
    </source>
</evidence>
<evidence type="ECO:0008006" key="13">
    <source>
        <dbReference type="Google" id="ProtNLM"/>
    </source>
</evidence>
<dbReference type="Gene3D" id="3.10.20.410">
    <property type="match status" value="1"/>
</dbReference>
<dbReference type="InterPro" id="IPR025885">
    <property type="entry name" value="PapC_N"/>
</dbReference>
<keyword evidence="4" id="KW-1134">Transmembrane beta strand</keyword>
<dbReference type="Gene3D" id="2.60.40.2070">
    <property type="match status" value="1"/>
</dbReference>
<evidence type="ECO:0000256" key="6">
    <source>
        <dbReference type="ARBA" id="ARBA00022729"/>
    </source>
</evidence>
<feature type="domain" description="PapC N-terminal" evidence="10">
    <location>
        <begin position="36"/>
        <end position="177"/>
    </location>
</feature>
<feature type="domain" description="PapC-like C-terminal" evidence="9">
    <location>
        <begin position="768"/>
        <end position="828"/>
    </location>
</feature>
<evidence type="ECO:0000256" key="2">
    <source>
        <dbReference type="ARBA" id="ARBA00008064"/>
    </source>
</evidence>
<dbReference type="EMBL" id="JPPS01000006">
    <property type="protein sequence ID" value="KGA45237.1"/>
    <property type="molecule type" value="Genomic_DNA"/>
</dbReference>
<dbReference type="InterPro" id="IPR043142">
    <property type="entry name" value="PapC-like_C_sf"/>
</dbReference>
<dbReference type="InterPro" id="IPR042186">
    <property type="entry name" value="FimD_plug_dom"/>
</dbReference>
<dbReference type="Gene3D" id="2.60.40.2610">
    <property type="entry name" value="Outer membrane usher protein FimD, plug domain"/>
    <property type="match status" value="1"/>
</dbReference>
<keyword evidence="12" id="KW-1185">Reference proteome</keyword>
<comment type="subcellular location">
    <subcellularLocation>
        <location evidence="1">Cell outer membrane</location>
        <topology evidence="1">Multi-pass membrane protein</topology>
    </subcellularLocation>
</comment>
<accession>A0ABR4VYN7</accession>
<dbReference type="PANTHER" id="PTHR30451:SF5">
    <property type="entry name" value="SLR0019 PROTEIN"/>
    <property type="match status" value="1"/>
</dbReference>
<evidence type="ECO:0000256" key="3">
    <source>
        <dbReference type="ARBA" id="ARBA00022448"/>
    </source>
</evidence>
<evidence type="ECO:0000256" key="7">
    <source>
        <dbReference type="ARBA" id="ARBA00023136"/>
    </source>
</evidence>
<name>A0ABR4VYN7_YERFR</name>
<evidence type="ECO:0000256" key="8">
    <source>
        <dbReference type="ARBA" id="ARBA00023237"/>
    </source>
</evidence>
<dbReference type="InterPro" id="IPR037224">
    <property type="entry name" value="PapC_N_sf"/>
</dbReference>
<reference evidence="11 12" key="1">
    <citation type="submission" date="2014-07" db="EMBL/GenBank/DDBJ databases">
        <authorList>
            <person name="Bishop-Lilly K.A."/>
            <person name="Broomall S.M."/>
            <person name="Chain P.S."/>
            <person name="Chertkov O."/>
            <person name="Coyne S.R."/>
            <person name="Daligault H.E."/>
            <person name="Davenport K.W."/>
            <person name="Erkkila T."/>
            <person name="Frey K.G."/>
            <person name="Gibbons H.S."/>
            <person name="Gu W."/>
            <person name="Jaissle J."/>
            <person name="Johnson S.L."/>
            <person name="Koroleva G.I."/>
            <person name="Ladner J.T."/>
            <person name="Lo C.-C."/>
            <person name="Minogue T.D."/>
            <person name="Munk C."/>
            <person name="Palacios G.F."/>
            <person name="Redden C.L."/>
            <person name="Rosenzweig C.N."/>
            <person name="Scholz M.B."/>
            <person name="Teshima H."/>
            <person name="Xu Y."/>
        </authorList>
    </citation>
    <scope>NUCLEOTIDE SEQUENCE [LARGE SCALE GENOMIC DNA]</scope>
    <source>
        <strain evidence="11 12">ATCC 33641</strain>
    </source>
</reference>
<dbReference type="PANTHER" id="PTHR30451">
    <property type="entry name" value="OUTER MEMBRANE USHER PROTEIN"/>
    <property type="match status" value="1"/>
</dbReference>
<proteinExistence type="inferred from homology"/>